<reference evidence="2 3" key="1">
    <citation type="submission" date="2018-04" db="EMBL/GenBank/DDBJ databases">
        <title>Complete genome uncultured novel isolate.</title>
        <authorList>
            <person name="Merlino G."/>
        </authorList>
    </citation>
    <scope>NUCLEOTIDE SEQUENCE [LARGE SCALE GENOMIC DNA]</scope>
    <source>
        <strain evidence="3">R1DC9</strain>
    </source>
</reference>
<dbReference type="Proteomes" id="UP000298616">
    <property type="component" value="Chromosome"/>
</dbReference>
<organism evidence="2 3">
    <name type="scientific">Mangrovivirga cuniculi</name>
    <dbReference type="NCBI Taxonomy" id="2715131"/>
    <lineage>
        <taxon>Bacteria</taxon>
        <taxon>Pseudomonadati</taxon>
        <taxon>Bacteroidota</taxon>
        <taxon>Cytophagia</taxon>
        <taxon>Cytophagales</taxon>
        <taxon>Mangrovivirgaceae</taxon>
        <taxon>Mangrovivirga</taxon>
    </lineage>
</organism>
<evidence type="ECO:0000313" key="3">
    <source>
        <dbReference type="Proteomes" id="UP000298616"/>
    </source>
</evidence>
<protein>
    <recommendedName>
        <fullName evidence="4">Type 1 periplasmic binding fold superfamily protein</fullName>
    </recommendedName>
</protein>
<sequence length="193" mass="20684">MEKFKILALALLVTLAFQSCSEDEPPAPENEEEVIDQVTLTFTPDGGGDVVTVVASDPDGEGSAPFETPDITLAASTNYTLGVGFFNTATNESITEEVSAEGAEHMIFYGWTEGLFSDPTGNGNIDVRDDDVNYLDYDSNSLPIGLSTTWTTGTATTGDFRLVLKHQPDLKTAISTVETGESDVDLTFNLIVE</sequence>
<dbReference type="OrthoDB" id="713689at2"/>
<name>A0A4D7JJZ4_9BACT</name>
<proteinExistence type="predicted"/>
<dbReference type="EMBL" id="CP028923">
    <property type="protein sequence ID" value="QCK15283.1"/>
    <property type="molecule type" value="Genomic_DNA"/>
</dbReference>
<feature type="signal peptide" evidence="1">
    <location>
        <begin position="1"/>
        <end position="21"/>
    </location>
</feature>
<dbReference type="PROSITE" id="PS51257">
    <property type="entry name" value="PROKAR_LIPOPROTEIN"/>
    <property type="match status" value="1"/>
</dbReference>
<keyword evidence="3" id="KW-1185">Reference proteome</keyword>
<evidence type="ECO:0000313" key="2">
    <source>
        <dbReference type="EMBL" id="QCK15283.1"/>
    </source>
</evidence>
<feature type="chain" id="PRO_5020795931" description="Type 1 periplasmic binding fold superfamily protein" evidence="1">
    <location>
        <begin position="22"/>
        <end position="193"/>
    </location>
</feature>
<dbReference type="AlphaFoldDB" id="A0A4D7JJZ4"/>
<dbReference type="RefSeq" id="WP_137090870.1">
    <property type="nucleotide sequence ID" value="NZ_CP028923.1"/>
</dbReference>
<evidence type="ECO:0008006" key="4">
    <source>
        <dbReference type="Google" id="ProtNLM"/>
    </source>
</evidence>
<gene>
    <name evidence="2" type="ORF">DCC35_11260</name>
</gene>
<dbReference type="KEGG" id="fpf:DCC35_11260"/>
<accession>A0A4D7JJZ4</accession>
<keyword evidence="1" id="KW-0732">Signal</keyword>
<evidence type="ECO:0000256" key="1">
    <source>
        <dbReference type="SAM" id="SignalP"/>
    </source>
</evidence>